<dbReference type="InterPro" id="IPR013783">
    <property type="entry name" value="Ig-like_fold"/>
</dbReference>
<dbReference type="NCBIfam" id="TIGR01643">
    <property type="entry name" value="YD_repeat_2x"/>
    <property type="match status" value="2"/>
</dbReference>
<keyword evidence="2" id="KW-0964">Secreted</keyword>
<dbReference type="Proteomes" id="UP001321520">
    <property type="component" value="Chromosome"/>
</dbReference>
<evidence type="ECO:0000256" key="4">
    <source>
        <dbReference type="SAM" id="MobiDB-lite"/>
    </source>
</evidence>
<dbReference type="Pfam" id="PF00041">
    <property type="entry name" value="fn3"/>
    <property type="match status" value="1"/>
</dbReference>
<dbReference type="RefSeq" id="WP_301417285.1">
    <property type="nucleotide sequence ID" value="NZ_CP098023.1"/>
</dbReference>
<reference evidence="6 7" key="1">
    <citation type="submission" date="2022-05" db="EMBL/GenBank/DDBJ databases">
        <title>Microbulbifer sp. nov., isolated from sponge.</title>
        <authorList>
            <person name="Gao L."/>
        </authorList>
    </citation>
    <scope>NUCLEOTIDE SEQUENCE [LARGE SCALE GENOMIC DNA]</scope>
    <source>
        <strain evidence="6 7">MI-G</strain>
    </source>
</reference>
<evidence type="ECO:0000313" key="6">
    <source>
        <dbReference type="EMBL" id="WKD50719.1"/>
    </source>
</evidence>
<evidence type="ECO:0000256" key="2">
    <source>
        <dbReference type="ARBA" id="ARBA00022525"/>
    </source>
</evidence>
<name>A0ABY9EGC2_9GAMM</name>
<evidence type="ECO:0000256" key="3">
    <source>
        <dbReference type="ARBA" id="ARBA00023026"/>
    </source>
</evidence>
<dbReference type="InterPro" id="IPR050708">
    <property type="entry name" value="T6SS_VgrG/RHS"/>
</dbReference>
<feature type="domain" description="Fibronectin type-III" evidence="5">
    <location>
        <begin position="173"/>
        <end position="271"/>
    </location>
</feature>
<dbReference type="InterPro" id="IPR022385">
    <property type="entry name" value="Rhs_assc_core"/>
</dbReference>
<protein>
    <recommendedName>
        <fullName evidence="5">Fibronectin type-III domain-containing protein</fullName>
    </recommendedName>
</protein>
<dbReference type="CDD" id="cd00063">
    <property type="entry name" value="FN3"/>
    <property type="match status" value="1"/>
</dbReference>
<feature type="compositionally biased region" description="Basic and acidic residues" evidence="4">
    <location>
        <begin position="1878"/>
        <end position="1889"/>
    </location>
</feature>
<keyword evidence="3" id="KW-0843">Virulence</keyword>
<dbReference type="PANTHER" id="PTHR32305:SF15">
    <property type="entry name" value="PROTEIN RHSA-RELATED"/>
    <property type="match status" value="1"/>
</dbReference>
<dbReference type="PANTHER" id="PTHR32305">
    <property type="match status" value="1"/>
</dbReference>
<organism evidence="6 7">
    <name type="scientific">Microbulbifer spongiae</name>
    <dbReference type="NCBI Taxonomy" id="2944933"/>
    <lineage>
        <taxon>Bacteria</taxon>
        <taxon>Pseudomonadati</taxon>
        <taxon>Pseudomonadota</taxon>
        <taxon>Gammaproteobacteria</taxon>
        <taxon>Cellvibrionales</taxon>
        <taxon>Microbulbiferaceae</taxon>
        <taxon>Microbulbifer</taxon>
    </lineage>
</organism>
<dbReference type="InterPro" id="IPR003284">
    <property type="entry name" value="Sal_SpvB"/>
</dbReference>
<gene>
    <name evidence="6" type="ORF">M8T91_04630</name>
</gene>
<dbReference type="InterPro" id="IPR006530">
    <property type="entry name" value="YD"/>
</dbReference>
<dbReference type="InterPro" id="IPR031325">
    <property type="entry name" value="RHS_repeat"/>
</dbReference>
<dbReference type="Pfam" id="PF05593">
    <property type="entry name" value="RHS_repeat"/>
    <property type="match status" value="2"/>
</dbReference>
<accession>A0ABY9EGC2</accession>
<dbReference type="SMART" id="SM00060">
    <property type="entry name" value="FN3"/>
    <property type="match status" value="3"/>
</dbReference>
<dbReference type="InterPro" id="IPR036116">
    <property type="entry name" value="FN3_sf"/>
</dbReference>
<proteinExistence type="predicted"/>
<evidence type="ECO:0000259" key="5">
    <source>
        <dbReference type="PROSITE" id="PS50853"/>
    </source>
</evidence>
<dbReference type="PROSITE" id="PS50853">
    <property type="entry name" value="FN3"/>
    <property type="match status" value="1"/>
</dbReference>
<dbReference type="Pfam" id="PF03534">
    <property type="entry name" value="SpvB"/>
    <property type="match status" value="1"/>
</dbReference>
<dbReference type="Gene3D" id="2.180.10.10">
    <property type="entry name" value="RHS repeat-associated core"/>
    <property type="match status" value="2"/>
</dbReference>
<sequence length="2058" mass="226266">MSKDGGAYKVYSHYVKSGESILNVKNMDSGIYKYRIKHYYVGDINGSNWVYTDEIKVIRKPNTSGSVSFSNNEGGTDRNGVFTLQWGAPQTPPKISGYHVDQCLTSCDSSGSWNRIYSSSSTGTKSIRVPSSGKIGNGKYRYRVRAYVKVGNTVKGGSWKYSTYLTVNRKPDAVTNFTQPSGGTQTGNFQVAWSAPTGAFDPITQYQIQCSKDGGSFTFNNCGDNNTGTTTTLPVNLPSGTAGTYQFRARAYNTAGWGPWTPSANYKAVSVNIPLPKPTGVSITTPESSDFGDYDISWNASGNVTAYQLQRECKTGTETCGADGWQTVQLNNATAKTYEVRGQIADKYRYRVKACNGNQCTGWQTSSWVKVHNLDGIEPAVVLTGGGTPGQMAYSTNVTRTGDAIINIPVEVAPGVNELTPSVSINYSGARFRQRKNESLPEDYLGYGWRIGGFGAIRRCVVGRPNADKILLSNSDSICLNGEPLVMVSGSKWSAGSKYRTQKDSFHLVTLKNENGRKWFEVQTPDGKVQEYGRTGDSRLKVGLSTHFGWTLNKVTDAFGNTINYTYHRDTVEGINYPLEITYGNDSDARILFEYGTRSDAPPQPLDSGDIQQEQLVLLHHIKALYNNKLVRKYKLISEDEGEIEDYRRLKYVQKCAFDANGNNELCLNPMAFEWVVPDNENPIDFNTGVSEIIDTLGQSTRFYHAMIADNSNDGLFSERPFGQGTTPVNGTPLAAVDGKYRSVVSEVWRSNGNVNGWHKTSYAYQGNGFVSNNRRGFLGYHAQRVHDLSSNIVTYRQFRLDYPYTGRIAREVQYAGVYPGSNELLAKRQLRYGNLDLSAGLNSTKYIYVKQSLDWVIENGQTLGYNFYTHLPQKANYGDHGELVGNMVKTARFALSATVPADQDFWGEVKSISVTGIKRSQETITTYSNSTSDWLISFKEAEQVSHFNGPLNRQADVVQSVVYTRFGDTNKVGTVTRFPDDANYELTTEYDYDASGNIISETVTGAGIAERTSTVNNYVDKRYPTTIANALGQAMSLDYDKRFGLVKSIHFNNRTTTIHYDNFGREKKRINADGVGFSTTREFCYAGSCPVYGDQLTAYQITTDSPITPSSTRYYDVLGRMVQQDTQAFNGVDTTRKEYNYDSLGRMYLETAPYFVGDEKPLTTYQFDIRNRITQIDRPDGSQVRTTYAPTSGAGQYMMTVEEDVLNGSGDFQETQVKTTTFNFLGDLLLTVDAVGTSERVATKYTYNGAGQLASVLVNNDASTETLFDYDSAGYQNAMTTPDTGLITSAYNALGQLVSQTDNSGQSVNSSYDKLGRLRFKEDGQGVAEWIYDPVNGIGLLGSRTYTSGGSQVYQEVNSYDTDAKLVNTHTRLQAGGLVRNYQQDYSYDSRGRMASVTDPSGSVVHYQYNGRGYLHQLTDGASVLKAFDSVNALGQAGEEHYGNGIVTTRVYNPDSGRLESIVSTGAQEIQNNTYHWRSNGTLESRIANGAGSTTKRETFGYDGLNRLQTAQTWLNNTSQRTLTTLFDRLGNIQSKTSSIASDTAVTDYQYGQAANAGAHAVSSATINGISYTFRYNQNGAIVRYDAATGDDKWISWNARGLPTEIVVGDSQTTQTPTARDRFSYGPGGQRFYRESSYWDEGQQQLVTDKTFIVGHFEDFLPGNDAEYNRIQKTRIGDTIILVTATDHAGLSINTVEYLHRDHLGSVEKITDAEGNLLLGASETLAYDPYGSRRSGDWSGDMSDSDLQALLAAQGLSTNRGFTNHEQLDRTGLIHMNGRIYDPILGRFLSPDPIVQAPTHSQSWNRYSYVMNNPLSLTDPSGFVWMEEVTVTGHYHEPDFSWLWSSSLFGGGYDNWDSFNGGWGGGSISAPISQKSQDNKKATEKAKDDQEEMEEVNVELTCEQQAAAGVPCNGDASSGSASEFASGFLSYFTGVAGTFRYAGRRQGFYGDIEKQQAELEQVVLEEVANQVLSNEFIREQAAQAAINYAKNNPHRVAGRGTAIVVVGIVTSTVGAGPGMVLGGLLGVTAVHGNSRNAVESGVDTVKGVTNAVVGGTH</sequence>
<keyword evidence="7" id="KW-1185">Reference proteome</keyword>
<dbReference type="Gene3D" id="2.60.40.10">
    <property type="entry name" value="Immunoglobulins"/>
    <property type="match status" value="2"/>
</dbReference>
<dbReference type="NCBIfam" id="TIGR03696">
    <property type="entry name" value="Rhs_assc_core"/>
    <property type="match status" value="1"/>
</dbReference>
<comment type="subcellular location">
    <subcellularLocation>
        <location evidence="1">Secreted</location>
    </subcellularLocation>
</comment>
<feature type="region of interest" description="Disordered" evidence="4">
    <location>
        <begin position="1871"/>
        <end position="1895"/>
    </location>
</feature>
<evidence type="ECO:0000313" key="7">
    <source>
        <dbReference type="Proteomes" id="UP001321520"/>
    </source>
</evidence>
<dbReference type="EMBL" id="CP098023">
    <property type="protein sequence ID" value="WKD50719.1"/>
    <property type="molecule type" value="Genomic_DNA"/>
</dbReference>
<dbReference type="SUPFAM" id="SSF49265">
    <property type="entry name" value="Fibronectin type III"/>
    <property type="match status" value="3"/>
</dbReference>
<dbReference type="InterPro" id="IPR003961">
    <property type="entry name" value="FN3_dom"/>
</dbReference>
<evidence type="ECO:0000256" key="1">
    <source>
        <dbReference type="ARBA" id="ARBA00004613"/>
    </source>
</evidence>